<comment type="subcellular location">
    <subcellularLocation>
        <location evidence="1">Cell membrane</location>
        <topology evidence="1">Multi-pass membrane protein</topology>
    </subcellularLocation>
</comment>
<keyword evidence="3" id="KW-1003">Cell membrane</keyword>
<dbReference type="InterPro" id="IPR003689">
    <property type="entry name" value="ZIP"/>
</dbReference>
<feature type="compositionally biased region" description="Basic and acidic residues" evidence="11">
    <location>
        <begin position="179"/>
        <end position="189"/>
    </location>
</feature>
<keyword evidence="5" id="KW-0862">Zinc</keyword>
<dbReference type="AlphaFoldDB" id="A0A4C1YHS1"/>
<evidence type="ECO:0000256" key="4">
    <source>
        <dbReference type="ARBA" id="ARBA00022692"/>
    </source>
</evidence>
<proteinExistence type="inferred from homology"/>
<feature type="compositionally biased region" description="Pro residues" evidence="11">
    <location>
        <begin position="293"/>
        <end position="302"/>
    </location>
</feature>
<keyword evidence="7 12" id="KW-0472">Membrane</keyword>
<evidence type="ECO:0000313" key="13">
    <source>
        <dbReference type="EMBL" id="GBP73977.1"/>
    </source>
</evidence>
<dbReference type="STRING" id="151549.A0A4C1YHS1"/>
<evidence type="ECO:0000256" key="12">
    <source>
        <dbReference type="SAM" id="Phobius"/>
    </source>
</evidence>
<feature type="transmembrane region" description="Helical" evidence="12">
    <location>
        <begin position="39"/>
        <end position="59"/>
    </location>
</feature>
<feature type="compositionally biased region" description="Basic residues" evidence="11">
    <location>
        <begin position="167"/>
        <end position="178"/>
    </location>
</feature>
<dbReference type="OrthoDB" id="262547at2759"/>
<keyword evidence="4 12" id="KW-0812">Transmembrane</keyword>
<evidence type="ECO:0000256" key="10">
    <source>
        <dbReference type="ARBA" id="ARBA00042973"/>
    </source>
</evidence>
<accession>A0A4C1YHS1</accession>
<protein>
    <recommendedName>
        <fullName evidence="8">Zinc transporter ZIP11</fullName>
    </recommendedName>
    <alternativeName>
        <fullName evidence="9">Solute carrier family 39 member 11</fullName>
    </alternativeName>
    <alternativeName>
        <fullName evidence="10">Zrt- and Irt-like protein 11</fullName>
    </alternativeName>
</protein>
<keyword evidence="6 12" id="KW-1133">Transmembrane helix</keyword>
<evidence type="ECO:0000256" key="2">
    <source>
        <dbReference type="ARBA" id="ARBA00006939"/>
    </source>
</evidence>
<feature type="region of interest" description="Disordered" evidence="11">
    <location>
        <begin position="166"/>
        <end position="189"/>
    </location>
</feature>
<evidence type="ECO:0000313" key="14">
    <source>
        <dbReference type="Proteomes" id="UP000299102"/>
    </source>
</evidence>
<name>A0A4C1YHS1_EUMVA</name>
<evidence type="ECO:0000256" key="5">
    <source>
        <dbReference type="ARBA" id="ARBA00022833"/>
    </source>
</evidence>
<feature type="transmembrane region" description="Helical" evidence="12">
    <location>
        <begin position="12"/>
        <end position="32"/>
    </location>
</feature>
<gene>
    <name evidence="13" type="primary">Slc39a11</name>
    <name evidence="13" type="ORF">EVAR_87842_1</name>
</gene>
<evidence type="ECO:0000256" key="9">
    <source>
        <dbReference type="ARBA" id="ARBA00042540"/>
    </source>
</evidence>
<feature type="transmembrane region" description="Helical" evidence="12">
    <location>
        <begin position="79"/>
        <end position="102"/>
    </location>
</feature>
<evidence type="ECO:0000256" key="7">
    <source>
        <dbReference type="ARBA" id="ARBA00023136"/>
    </source>
</evidence>
<dbReference type="Pfam" id="PF02535">
    <property type="entry name" value="Zip"/>
    <property type="match status" value="1"/>
</dbReference>
<reference evidence="13 14" key="1">
    <citation type="journal article" date="2019" name="Commun. Biol.">
        <title>The bagworm genome reveals a unique fibroin gene that provides high tensile strength.</title>
        <authorList>
            <person name="Kono N."/>
            <person name="Nakamura H."/>
            <person name="Ohtoshi R."/>
            <person name="Tomita M."/>
            <person name="Numata K."/>
            <person name="Arakawa K."/>
        </authorList>
    </citation>
    <scope>NUCLEOTIDE SEQUENCE [LARGE SCALE GENOMIC DNA]</scope>
</reference>
<evidence type="ECO:0000256" key="3">
    <source>
        <dbReference type="ARBA" id="ARBA00022475"/>
    </source>
</evidence>
<comment type="caution">
    <text evidence="13">The sequence shown here is derived from an EMBL/GenBank/DDBJ whole genome shotgun (WGS) entry which is preliminary data.</text>
</comment>
<evidence type="ECO:0000256" key="1">
    <source>
        <dbReference type="ARBA" id="ARBA00004651"/>
    </source>
</evidence>
<dbReference type="GO" id="GO:0005886">
    <property type="term" value="C:plasma membrane"/>
    <property type="evidence" value="ECO:0007669"/>
    <property type="project" value="UniProtKB-SubCell"/>
</dbReference>
<organism evidence="13 14">
    <name type="scientific">Eumeta variegata</name>
    <name type="common">Bagworm moth</name>
    <name type="synonym">Eumeta japonica</name>
    <dbReference type="NCBI Taxonomy" id="151549"/>
    <lineage>
        <taxon>Eukaryota</taxon>
        <taxon>Metazoa</taxon>
        <taxon>Ecdysozoa</taxon>
        <taxon>Arthropoda</taxon>
        <taxon>Hexapoda</taxon>
        <taxon>Insecta</taxon>
        <taxon>Pterygota</taxon>
        <taxon>Neoptera</taxon>
        <taxon>Endopterygota</taxon>
        <taxon>Lepidoptera</taxon>
        <taxon>Glossata</taxon>
        <taxon>Ditrysia</taxon>
        <taxon>Tineoidea</taxon>
        <taxon>Psychidae</taxon>
        <taxon>Oiketicinae</taxon>
        <taxon>Eumeta</taxon>
    </lineage>
</organism>
<sequence>MLPGYGAVTQALLGTLFTWGLTALGAGCVVFIRGKQRKLLDVSLGFAAGVMTAASYWSLLDPAISMCKGSTQYGSNGQYAFIPVAFGFLFGAIFVYGTDIFIDYLGISSTNMMIAITKSKESKEKLEDLEMMRALNRRRSSNPTSVVTMESQAPTDFADCINNQHTTTHHRRRGHAHGVKPEENGDVDRRDSAARALEARQSQWKRIMLLVVAITVHNIPEGLAVGVSFGAAAASNQTSFYNASTCVPSAILLRQKKEREAPLERRQWPRVRRNSIDKLRARTRGTQLAPRCPLSPPPPVAP</sequence>
<keyword evidence="14" id="KW-1185">Reference proteome</keyword>
<evidence type="ECO:0000256" key="11">
    <source>
        <dbReference type="SAM" id="MobiDB-lite"/>
    </source>
</evidence>
<feature type="region of interest" description="Disordered" evidence="11">
    <location>
        <begin position="275"/>
        <end position="302"/>
    </location>
</feature>
<evidence type="ECO:0000256" key="8">
    <source>
        <dbReference type="ARBA" id="ARBA00040593"/>
    </source>
</evidence>
<dbReference type="Proteomes" id="UP000299102">
    <property type="component" value="Unassembled WGS sequence"/>
</dbReference>
<dbReference type="PANTHER" id="PTHR11040">
    <property type="entry name" value="ZINC/IRON TRANSPORTER"/>
    <property type="match status" value="1"/>
</dbReference>
<dbReference type="GO" id="GO:0005385">
    <property type="term" value="F:zinc ion transmembrane transporter activity"/>
    <property type="evidence" value="ECO:0007669"/>
    <property type="project" value="TreeGrafter"/>
</dbReference>
<comment type="similarity">
    <text evidence="2">Belongs to the ZIP transporter (TC 2.A.5) family.</text>
</comment>
<evidence type="ECO:0000256" key="6">
    <source>
        <dbReference type="ARBA" id="ARBA00022989"/>
    </source>
</evidence>
<dbReference type="EMBL" id="BGZK01001194">
    <property type="protein sequence ID" value="GBP73977.1"/>
    <property type="molecule type" value="Genomic_DNA"/>
</dbReference>
<dbReference type="PANTHER" id="PTHR11040:SF211">
    <property type="entry name" value="ZINC TRANSPORTER ZIP11"/>
    <property type="match status" value="1"/>
</dbReference>